<dbReference type="GO" id="GO:0070301">
    <property type="term" value="P:cellular response to hydrogen peroxide"/>
    <property type="evidence" value="ECO:0007669"/>
    <property type="project" value="EnsemblFungi"/>
</dbReference>
<dbReference type="GO" id="GO:0000049">
    <property type="term" value="F:tRNA binding"/>
    <property type="evidence" value="ECO:0007669"/>
    <property type="project" value="UniProtKB-KW"/>
</dbReference>
<organism evidence="13 14">
    <name type="scientific">Wickerhamomyces anomalus (strain ATCC 58044 / CBS 1984 / NCYC 433 / NRRL Y-366-8)</name>
    <name type="common">Yeast</name>
    <name type="synonym">Hansenula anomala</name>
    <dbReference type="NCBI Taxonomy" id="683960"/>
    <lineage>
        <taxon>Eukaryota</taxon>
        <taxon>Fungi</taxon>
        <taxon>Dikarya</taxon>
        <taxon>Ascomycota</taxon>
        <taxon>Saccharomycotina</taxon>
        <taxon>Saccharomycetes</taxon>
        <taxon>Phaffomycetales</taxon>
        <taxon>Wickerhamomycetaceae</taxon>
        <taxon>Wickerhamomyces</taxon>
    </lineage>
</organism>
<dbReference type="InterPro" id="IPR018314">
    <property type="entry name" value="RsmB/NOL1/NOP2-like_CS"/>
</dbReference>
<proteinExistence type="inferred from homology"/>
<keyword evidence="14" id="KW-1185">Reference proteome</keyword>
<evidence type="ECO:0000256" key="8">
    <source>
        <dbReference type="ARBA" id="ARBA00022884"/>
    </source>
</evidence>
<dbReference type="InterPro" id="IPR057286">
    <property type="entry name" value="PUA_NSUN2"/>
</dbReference>
<feature type="binding site" evidence="10">
    <location>
        <position position="250"/>
    </location>
    <ligand>
        <name>S-adenosyl-L-methionine</name>
        <dbReference type="ChEBI" id="CHEBI:59789"/>
    </ligand>
</feature>
<evidence type="ECO:0000313" key="13">
    <source>
        <dbReference type="EMBL" id="ODQ60555.1"/>
    </source>
</evidence>
<keyword evidence="9" id="KW-0539">Nucleus</keyword>
<dbReference type="GO" id="GO:0005737">
    <property type="term" value="C:cytoplasm"/>
    <property type="evidence" value="ECO:0007669"/>
    <property type="project" value="TreeGrafter"/>
</dbReference>
<protein>
    <recommendedName>
        <fullName evidence="12">SAM-dependent MTase RsmB/NOP-type domain-containing protein</fullName>
    </recommendedName>
</protein>
<dbReference type="InterPro" id="IPR049560">
    <property type="entry name" value="MeTrfase_RsmB-F_NOP2_cat"/>
</dbReference>
<dbReference type="AlphaFoldDB" id="A0A1E3P552"/>
<dbReference type="GO" id="GO:0016428">
    <property type="term" value="F:tRNA (cytidine-5-)-methyltransferase activity"/>
    <property type="evidence" value="ECO:0007669"/>
    <property type="project" value="EnsemblFungi"/>
</dbReference>
<dbReference type="PANTHER" id="PTHR22808">
    <property type="entry name" value="NCL1 YEAST -RELATED NOL1/NOP2/FMU SUN DOMAIN-CONTAINING"/>
    <property type="match status" value="1"/>
</dbReference>
<dbReference type="InterPro" id="IPR057285">
    <property type="entry name" value="Pre-PUA_NSUN2"/>
</dbReference>
<dbReference type="GeneID" id="30198682"/>
<dbReference type="InterPro" id="IPR001678">
    <property type="entry name" value="MeTrfase_RsmB-F_NOP2_dom"/>
</dbReference>
<dbReference type="GO" id="GO:0005634">
    <property type="term" value="C:nucleus"/>
    <property type="evidence" value="ECO:0007669"/>
    <property type="project" value="UniProtKB-SubCell"/>
</dbReference>
<dbReference type="FunFam" id="3.40.50.150:FF:000112">
    <property type="entry name" value="tRNA (Cytosine-5-)-methyltransferase NCL1"/>
    <property type="match status" value="1"/>
</dbReference>
<dbReference type="EMBL" id="KV454209">
    <property type="protein sequence ID" value="ODQ60555.1"/>
    <property type="molecule type" value="Genomic_DNA"/>
</dbReference>
<dbReference type="CDD" id="cd02440">
    <property type="entry name" value="AdoMet_MTases"/>
    <property type="match status" value="1"/>
</dbReference>
<keyword evidence="5 10" id="KW-0808">Transferase</keyword>
<keyword evidence="8 10" id="KW-0694">RNA-binding</keyword>
<reference evidence="13 14" key="1">
    <citation type="journal article" date="2016" name="Proc. Natl. Acad. Sci. U.S.A.">
        <title>Comparative genomics of biotechnologically important yeasts.</title>
        <authorList>
            <person name="Riley R."/>
            <person name="Haridas S."/>
            <person name="Wolfe K.H."/>
            <person name="Lopes M.R."/>
            <person name="Hittinger C.T."/>
            <person name="Goeker M."/>
            <person name="Salamov A.A."/>
            <person name="Wisecaver J.H."/>
            <person name="Long T.M."/>
            <person name="Calvey C.H."/>
            <person name="Aerts A.L."/>
            <person name="Barry K.W."/>
            <person name="Choi C."/>
            <person name="Clum A."/>
            <person name="Coughlan A.Y."/>
            <person name="Deshpande S."/>
            <person name="Douglass A.P."/>
            <person name="Hanson S.J."/>
            <person name="Klenk H.-P."/>
            <person name="LaButti K.M."/>
            <person name="Lapidus A."/>
            <person name="Lindquist E.A."/>
            <person name="Lipzen A.M."/>
            <person name="Meier-Kolthoff J.P."/>
            <person name="Ohm R.A."/>
            <person name="Otillar R.P."/>
            <person name="Pangilinan J.L."/>
            <person name="Peng Y."/>
            <person name="Rokas A."/>
            <person name="Rosa C.A."/>
            <person name="Scheuner C."/>
            <person name="Sibirny A.A."/>
            <person name="Slot J.C."/>
            <person name="Stielow J.B."/>
            <person name="Sun H."/>
            <person name="Kurtzman C.P."/>
            <person name="Blackwell M."/>
            <person name="Grigoriev I.V."/>
            <person name="Jeffries T.W."/>
        </authorList>
    </citation>
    <scope>NUCLEOTIDE SEQUENCE [LARGE SCALE GENOMIC DNA]</scope>
    <source>
        <strain evidence="14">ATCC 58044 / CBS 1984 / NCYC 433 / NRRL Y-366-8</strain>
    </source>
</reference>
<evidence type="ECO:0000256" key="2">
    <source>
        <dbReference type="ARBA" id="ARBA00007494"/>
    </source>
</evidence>
<feature type="region of interest" description="Disordered" evidence="11">
    <location>
        <begin position="1"/>
        <end position="29"/>
    </location>
</feature>
<dbReference type="InterPro" id="IPR029063">
    <property type="entry name" value="SAM-dependent_MTases_sf"/>
</dbReference>
<evidence type="ECO:0000313" key="14">
    <source>
        <dbReference type="Proteomes" id="UP000094112"/>
    </source>
</evidence>
<dbReference type="PANTHER" id="PTHR22808:SF1">
    <property type="entry name" value="RNA CYTOSINE-C(5)-METHYLTRANSFERASE NSUN2-RELATED"/>
    <property type="match status" value="1"/>
</dbReference>
<keyword evidence="3" id="KW-0820">tRNA-binding</keyword>
<feature type="binding site" evidence="10">
    <location>
        <position position="201"/>
    </location>
    <ligand>
        <name>S-adenosyl-L-methionine</name>
        <dbReference type="ChEBI" id="CHEBI:59789"/>
    </ligand>
</feature>
<feature type="compositionally biased region" description="Basic residues" evidence="11">
    <location>
        <begin position="1"/>
        <end position="12"/>
    </location>
</feature>
<dbReference type="RefSeq" id="XP_019039762.1">
    <property type="nucleotide sequence ID" value="XM_019181436.1"/>
</dbReference>
<dbReference type="SUPFAM" id="SSF53335">
    <property type="entry name" value="S-adenosyl-L-methionine-dependent methyltransferases"/>
    <property type="match status" value="1"/>
</dbReference>
<dbReference type="Pfam" id="PF25378">
    <property type="entry name" value="PUA_NSUN2"/>
    <property type="match status" value="1"/>
</dbReference>
<keyword evidence="7" id="KW-0819">tRNA processing</keyword>
<gene>
    <name evidence="13" type="ORF">WICANDRAFT_27994</name>
</gene>
<comment type="similarity">
    <text evidence="2 10">Belongs to the class I-like SAM-binding methyltransferase superfamily. RsmB/NOP family.</text>
</comment>
<dbReference type="Pfam" id="PF01189">
    <property type="entry name" value="Methyltr_RsmB-F"/>
    <property type="match status" value="1"/>
</dbReference>
<feature type="domain" description="SAM-dependent MTase RsmB/NOP-type" evidence="12">
    <location>
        <begin position="55"/>
        <end position="399"/>
    </location>
</feature>
<comment type="subcellular location">
    <subcellularLocation>
        <location evidence="1">Nucleus</location>
    </subcellularLocation>
</comment>
<dbReference type="PROSITE" id="PS01153">
    <property type="entry name" value="NOL1_NOP2_SUN"/>
    <property type="match status" value="1"/>
</dbReference>
<dbReference type="Pfam" id="PF25376">
    <property type="entry name" value="Pre-PUA_NSUN2"/>
    <property type="match status" value="1"/>
</dbReference>
<dbReference type="InterPro" id="IPR023267">
    <property type="entry name" value="RCMT"/>
</dbReference>
<evidence type="ECO:0000256" key="9">
    <source>
        <dbReference type="ARBA" id="ARBA00023242"/>
    </source>
</evidence>
<feature type="region of interest" description="Disordered" evidence="11">
    <location>
        <begin position="402"/>
        <end position="434"/>
    </location>
</feature>
<dbReference type="OrthoDB" id="6093671at2759"/>
<dbReference type="STRING" id="683960.A0A1E3P552"/>
<feature type="binding site" evidence="10">
    <location>
        <position position="228"/>
    </location>
    <ligand>
        <name>S-adenosyl-L-methionine</name>
        <dbReference type="ChEBI" id="CHEBI:59789"/>
    </ligand>
</feature>
<dbReference type="Gene3D" id="3.40.50.150">
    <property type="entry name" value="Vaccinia Virus protein VP39"/>
    <property type="match status" value="1"/>
</dbReference>
<feature type="compositionally biased region" description="Basic and acidic residues" evidence="11">
    <location>
        <begin position="16"/>
        <end position="29"/>
    </location>
</feature>
<evidence type="ECO:0000256" key="5">
    <source>
        <dbReference type="ARBA" id="ARBA00022679"/>
    </source>
</evidence>
<name>A0A1E3P552_WICAA</name>
<evidence type="ECO:0000256" key="1">
    <source>
        <dbReference type="ARBA" id="ARBA00004123"/>
    </source>
</evidence>
<dbReference type="GO" id="GO:0002127">
    <property type="term" value="P:tRNA wobble base cytosine methylation"/>
    <property type="evidence" value="ECO:0007669"/>
    <property type="project" value="EnsemblFungi"/>
</dbReference>
<sequence>MGKRNFRGRNYKGKNGSRDPAEQKNGWEEIQKENEKWETYYRSQNLLNDEDFTKFKQHCQNQLPLTFRITGSKAHAKEILNIFKERHLQYLDGVEFEGEPLKTPQPLPWYPNELAWQIDVPKQVIRKNEQFAKTQRFLVIETEVGNISRQEAVSMIPPLVLKVEPHHKVLDMCAAPGSKTAQLIESLHSVDDPTGFVVANDSDFKRAHMLIHQIKRLNSPNLLVVNHDAQFFPKTKLNGEFMKFDRILCDVPCSGDGTIRKNAQIWNKWSIGDGIGLHLLQYRILQRGIDLLAKGGRLVYSTCSINPIENEAVIAQALRKNKDIKVIKTELPGLISSNGVKTWKVYGKDFQVKERGDESVEQSFFPPTEDEDFNLEDCIRVYPHQQNTGGFFITVLEKQGEQETEEPSKKKAKIEQPVESTTTKKEKLSNTSNHDSAEPFNFLAKDQEELSKCWKFYGFDENNSIVTDNCFVRNATGEPSRIIYLSHPIAKQYLLANEEKLKIIHSGVKIFVSQRTDLECKWRIQSEALPIIKQHLSDSRVLKCSLELFEKLLKEAFPKFDELQELHIDDEFTNKVKTLSQGCAFIQIKRDINEEHEELFYPIWVGSKCVNLMLSKKETFEVLYRVFNVETSAQQEYKQGPTGPNKPIEDVAETTPEVTTEEVTAEPEAKEEVEA</sequence>
<dbReference type="Proteomes" id="UP000094112">
    <property type="component" value="Unassembled WGS sequence"/>
</dbReference>
<evidence type="ECO:0000256" key="7">
    <source>
        <dbReference type="ARBA" id="ARBA00022694"/>
    </source>
</evidence>
<keyword evidence="6 10" id="KW-0949">S-adenosyl-L-methionine</keyword>
<keyword evidence="4 10" id="KW-0489">Methyltransferase</keyword>
<dbReference type="PROSITE" id="PS51686">
    <property type="entry name" value="SAM_MT_RSMB_NOP"/>
    <property type="match status" value="1"/>
</dbReference>
<evidence type="ECO:0000259" key="12">
    <source>
        <dbReference type="PROSITE" id="PS51686"/>
    </source>
</evidence>
<feature type="binding site" evidence="10">
    <location>
        <begin position="173"/>
        <end position="179"/>
    </location>
    <ligand>
        <name>S-adenosyl-L-methionine</name>
        <dbReference type="ChEBI" id="CHEBI:59789"/>
    </ligand>
</feature>
<evidence type="ECO:0000256" key="4">
    <source>
        <dbReference type="ARBA" id="ARBA00022603"/>
    </source>
</evidence>
<evidence type="ECO:0000256" key="6">
    <source>
        <dbReference type="ARBA" id="ARBA00022691"/>
    </source>
</evidence>
<evidence type="ECO:0000256" key="11">
    <source>
        <dbReference type="SAM" id="MobiDB-lite"/>
    </source>
</evidence>
<feature type="active site" description="Nucleophile" evidence="10">
    <location>
        <position position="303"/>
    </location>
</feature>
<dbReference type="PRINTS" id="PR02011">
    <property type="entry name" value="RCMTNCL1"/>
</dbReference>
<dbReference type="PRINTS" id="PR02008">
    <property type="entry name" value="RCMTFAMILY"/>
</dbReference>
<evidence type="ECO:0000256" key="10">
    <source>
        <dbReference type="PROSITE-ProRule" id="PRU01023"/>
    </source>
</evidence>
<feature type="compositionally biased region" description="Basic and acidic residues" evidence="11">
    <location>
        <begin position="402"/>
        <end position="428"/>
    </location>
</feature>
<feature type="region of interest" description="Disordered" evidence="11">
    <location>
        <begin position="635"/>
        <end position="675"/>
    </location>
</feature>
<evidence type="ECO:0000256" key="3">
    <source>
        <dbReference type="ARBA" id="ARBA00022555"/>
    </source>
</evidence>
<accession>A0A1E3P552</accession>
<dbReference type="InterPro" id="IPR023270">
    <property type="entry name" value="RCMT_NCL1"/>
</dbReference>